<keyword evidence="1" id="KW-0472">Membrane</keyword>
<dbReference type="VEuPathDB" id="FungiDB:CPSG_03402"/>
<gene>
    <name evidence="3" type="ORF">CPSG_03402</name>
</gene>
<sequence>MHAEKDTFLELFLSLLAAAKRAVSVGDVVRVQTNPIIASLFWLGSRSRSPGRHGHWLNRRACAPYLQPDLHRSDRLFSMFSRVMFFLCVSEFFLFSFFFFFFGACSSEILIDHEWP</sequence>
<dbReference type="EMBL" id="GL636489">
    <property type="protein sequence ID" value="EFW20227.1"/>
    <property type="molecule type" value="Genomic_DNA"/>
</dbReference>
<evidence type="ECO:0000313" key="3">
    <source>
        <dbReference type="EMBL" id="EFW20227.1"/>
    </source>
</evidence>
<feature type="chain" id="PRO_5003237438" description="Secreted protein" evidence="2">
    <location>
        <begin position="23"/>
        <end position="116"/>
    </location>
</feature>
<reference evidence="4" key="1">
    <citation type="journal article" date="2010" name="Genome Res.">
        <title>Population genomic sequencing of Coccidioides fungi reveals recent hybridization and transposon control.</title>
        <authorList>
            <person name="Neafsey D.E."/>
            <person name="Barker B.M."/>
            <person name="Sharpton T.J."/>
            <person name="Stajich J.E."/>
            <person name="Park D.J."/>
            <person name="Whiston E."/>
            <person name="Hung C.-Y."/>
            <person name="McMahan C."/>
            <person name="White J."/>
            <person name="Sykes S."/>
            <person name="Heiman D."/>
            <person name="Young S."/>
            <person name="Zeng Q."/>
            <person name="Abouelleil A."/>
            <person name="Aftuck L."/>
            <person name="Bessette D."/>
            <person name="Brown A."/>
            <person name="FitzGerald M."/>
            <person name="Lui A."/>
            <person name="Macdonald J.P."/>
            <person name="Priest M."/>
            <person name="Orbach M.J."/>
            <person name="Galgiani J.N."/>
            <person name="Kirkland T.N."/>
            <person name="Cole G.T."/>
            <person name="Birren B.W."/>
            <person name="Henn M.R."/>
            <person name="Taylor J.W."/>
            <person name="Rounsley S.D."/>
        </authorList>
    </citation>
    <scope>NUCLEOTIDE SEQUENCE [LARGE SCALE GENOMIC DNA]</scope>
    <source>
        <strain evidence="4">RMSCC 757 / Silveira</strain>
    </source>
</reference>
<protein>
    <recommendedName>
        <fullName evidence="5">Secreted protein</fullName>
    </recommendedName>
</protein>
<evidence type="ECO:0000256" key="1">
    <source>
        <dbReference type="SAM" id="Phobius"/>
    </source>
</evidence>
<reference evidence="4" key="2">
    <citation type="submission" date="2010-03" db="EMBL/GenBank/DDBJ databases">
        <title>The genome sequence of Coccidioides posadasii strain Silveira.</title>
        <authorList>
            <consortium name="The Broad Institute Genome Sequencing Center for Infectious Disease"/>
            <person name="Neafsey D."/>
            <person name="Orbach M."/>
            <person name="Henn M.R."/>
            <person name="Cole G.T."/>
            <person name="Galgiani J."/>
            <person name="Gardner M.J."/>
            <person name="Kirkland T.N."/>
            <person name="Taylor J.W."/>
            <person name="Young S.K."/>
            <person name="Zeng Q."/>
            <person name="Koehrsen M."/>
            <person name="Alvarado L."/>
            <person name="Berlin A."/>
            <person name="Borenstein D."/>
            <person name="Chapman S.B."/>
            <person name="Chen Z."/>
            <person name="Engels R."/>
            <person name="Freedman E."/>
            <person name="Gellesch M."/>
            <person name="Goldberg J."/>
            <person name="Griggs A."/>
            <person name="Gujja S."/>
            <person name="Heilman E."/>
            <person name="Heiman D."/>
            <person name="Howarth C."/>
            <person name="Jen D."/>
            <person name="Larson L."/>
            <person name="Mehta T."/>
            <person name="Neiman D."/>
            <person name="Park D."/>
            <person name="Pearson M."/>
            <person name="Richards J."/>
            <person name="Roberts A."/>
            <person name="Saif S."/>
            <person name="Shea T."/>
            <person name="Shenoy N."/>
            <person name="Sisk P."/>
            <person name="Stolte C."/>
            <person name="Sykes S."/>
            <person name="Walk T."/>
            <person name="White J."/>
            <person name="Yandava C."/>
            <person name="Haas B."/>
            <person name="Nusbaum C."/>
            <person name="Birren B."/>
        </authorList>
    </citation>
    <scope>NUCLEOTIDE SEQUENCE [LARGE SCALE GENOMIC DNA]</scope>
    <source>
        <strain evidence="4">RMSCC 757 / Silveira</strain>
    </source>
</reference>
<name>E9CZX4_COCPS</name>
<keyword evidence="4" id="KW-1185">Reference proteome</keyword>
<keyword evidence="2" id="KW-0732">Signal</keyword>
<accession>E9CZX4</accession>
<feature type="signal peptide" evidence="2">
    <location>
        <begin position="1"/>
        <end position="22"/>
    </location>
</feature>
<dbReference type="HOGENOM" id="CLU_2096679_0_0_1"/>
<evidence type="ECO:0000256" key="2">
    <source>
        <dbReference type="SAM" id="SignalP"/>
    </source>
</evidence>
<dbReference type="AlphaFoldDB" id="E9CZX4"/>
<dbReference type="Proteomes" id="UP000002497">
    <property type="component" value="Unassembled WGS sequence"/>
</dbReference>
<evidence type="ECO:0000313" key="4">
    <source>
        <dbReference type="Proteomes" id="UP000002497"/>
    </source>
</evidence>
<evidence type="ECO:0008006" key="5">
    <source>
        <dbReference type="Google" id="ProtNLM"/>
    </source>
</evidence>
<organism evidence="4">
    <name type="scientific">Coccidioides posadasii (strain RMSCC 757 / Silveira)</name>
    <name type="common">Valley fever fungus</name>
    <dbReference type="NCBI Taxonomy" id="443226"/>
    <lineage>
        <taxon>Eukaryota</taxon>
        <taxon>Fungi</taxon>
        <taxon>Dikarya</taxon>
        <taxon>Ascomycota</taxon>
        <taxon>Pezizomycotina</taxon>
        <taxon>Eurotiomycetes</taxon>
        <taxon>Eurotiomycetidae</taxon>
        <taxon>Onygenales</taxon>
        <taxon>Onygenaceae</taxon>
        <taxon>Coccidioides</taxon>
    </lineage>
</organism>
<keyword evidence="1" id="KW-1133">Transmembrane helix</keyword>
<feature type="transmembrane region" description="Helical" evidence="1">
    <location>
        <begin position="83"/>
        <end position="104"/>
    </location>
</feature>
<keyword evidence="1" id="KW-0812">Transmembrane</keyword>
<proteinExistence type="predicted"/>